<dbReference type="InterPro" id="IPR035892">
    <property type="entry name" value="C2_domain_sf"/>
</dbReference>
<proteinExistence type="predicted"/>
<dbReference type="WBParaSite" id="PEQ_0000874701-mRNA-1">
    <property type="protein sequence ID" value="PEQ_0000874701-mRNA-1"/>
    <property type="gene ID" value="PEQ_0000874701"/>
</dbReference>
<accession>A0A914RR15</accession>
<dbReference type="InterPro" id="IPR039360">
    <property type="entry name" value="Ras_GTPase"/>
</dbReference>
<dbReference type="AlphaFoldDB" id="A0A914RR15"/>
<evidence type="ECO:0000313" key="2">
    <source>
        <dbReference type="WBParaSite" id="PEQ_0000874701-mRNA-1"/>
    </source>
</evidence>
<protein>
    <submittedName>
        <fullName evidence="2">C2 domain-containing protein</fullName>
    </submittedName>
</protein>
<organism evidence="1 2">
    <name type="scientific">Parascaris equorum</name>
    <name type="common">Equine roundworm</name>
    <dbReference type="NCBI Taxonomy" id="6256"/>
    <lineage>
        <taxon>Eukaryota</taxon>
        <taxon>Metazoa</taxon>
        <taxon>Ecdysozoa</taxon>
        <taxon>Nematoda</taxon>
        <taxon>Chromadorea</taxon>
        <taxon>Rhabditida</taxon>
        <taxon>Spirurina</taxon>
        <taxon>Ascaridomorpha</taxon>
        <taxon>Ascaridoidea</taxon>
        <taxon>Ascarididae</taxon>
        <taxon>Parascaris</taxon>
    </lineage>
</organism>
<dbReference type="PANTHER" id="PTHR10194:SF60">
    <property type="entry name" value="RAS GTPASE-ACTIVATING PROTEIN RASKOL"/>
    <property type="match status" value="1"/>
</dbReference>
<dbReference type="PANTHER" id="PTHR10194">
    <property type="entry name" value="RAS GTPASE-ACTIVATING PROTEINS"/>
    <property type="match status" value="1"/>
</dbReference>
<evidence type="ECO:0000313" key="1">
    <source>
        <dbReference type="Proteomes" id="UP000887564"/>
    </source>
</evidence>
<dbReference type="Proteomes" id="UP000887564">
    <property type="component" value="Unplaced"/>
</dbReference>
<keyword evidence="1" id="KW-1185">Reference proteome</keyword>
<dbReference type="SUPFAM" id="SSF49562">
    <property type="entry name" value="C2 domain (Calcium/lipid-binding domain, CaLB)"/>
    <property type="match status" value="1"/>
</dbReference>
<sequence length="90" mass="10897">MLMVVADETKFFPYSARNIHYYSLRRTMNPRRDEMRRTENALEIWILEAKGVPVKRRYYCEICLDKTLVGRTSAKPRADICFWGEHFDYR</sequence>
<reference evidence="2" key="1">
    <citation type="submission" date="2022-11" db="UniProtKB">
        <authorList>
            <consortium name="WormBaseParasite"/>
        </authorList>
    </citation>
    <scope>IDENTIFICATION</scope>
</reference>
<name>A0A914RR15_PAREQ</name>